<dbReference type="PROSITE" id="PS01209">
    <property type="entry name" value="LDLRA_1"/>
    <property type="match status" value="2"/>
</dbReference>
<dbReference type="Pfam" id="PF01390">
    <property type="entry name" value="SEA"/>
    <property type="match status" value="1"/>
</dbReference>
<dbReference type="CDD" id="cd00112">
    <property type="entry name" value="LDLa"/>
    <property type="match status" value="3"/>
</dbReference>
<dbReference type="PRINTS" id="PR00722">
    <property type="entry name" value="CHYMOTRYPSIN"/>
</dbReference>
<feature type="region of interest" description="Disordered" evidence="12">
    <location>
        <begin position="208"/>
        <end position="237"/>
    </location>
</feature>
<feature type="compositionally biased region" description="Polar residues" evidence="12">
    <location>
        <begin position="757"/>
        <end position="766"/>
    </location>
</feature>
<evidence type="ECO:0000256" key="12">
    <source>
        <dbReference type="SAM" id="MobiDB-lite"/>
    </source>
</evidence>
<keyword evidence="4 11" id="KW-0378">Hydrolase</keyword>
<keyword evidence="8 13" id="KW-0472">Membrane</keyword>
<feature type="region of interest" description="Disordered" evidence="12">
    <location>
        <begin position="256"/>
        <end position="331"/>
    </location>
</feature>
<evidence type="ECO:0000256" key="9">
    <source>
        <dbReference type="ARBA" id="ARBA00023157"/>
    </source>
</evidence>
<dbReference type="PROSITE" id="PS50024">
    <property type="entry name" value="SEA"/>
    <property type="match status" value="1"/>
</dbReference>
<feature type="disulfide bond" evidence="10">
    <location>
        <begin position="1146"/>
        <end position="1161"/>
    </location>
</feature>
<comment type="subcellular location">
    <subcellularLocation>
        <location evidence="1">Membrane</location>
        <topology evidence="1">Single-pass type II membrane protein</topology>
    </subcellularLocation>
</comment>
<feature type="domain" description="SEA" evidence="14">
    <location>
        <begin position="63"/>
        <end position="184"/>
    </location>
</feature>
<evidence type="ECO:0000259" key="14">
    <source>
        <dbReference type="PROSITE" id="PS50024"/>
    </source>
</evidence>
<keyword evidence="6" id="KW-0735">Signal-anchor</keyword>
<evidence type="ECO:0000259" key="15">
    <source>
        <dbReference type="PROSITE" id="PS50240"/>
    </source>
</evidence>
<gene>
    <name evidence="16" type="ORF">ALC56_11354</name>
</gene>
<evidence type="ECO:0000256" key="11">
    <source>
        <dbReference type="RuleBase" id="RU363034"/>
    </source>
</evidence>
<dbReference type="Pfam" id="PF00057">
    <property type="entry name" value="Ldl_recept_a"/>
    <property type="match status" value="2"/>
</dbReference>
<dbReference type="PROSITE" id="PS00134">
    <property type="entry name" value="TRYPSIN_HIS"/>
    <property type="match status" value="1"/>
</dbReference>
<dbReference type="InterPro" id="IPR043504">
    <property type="entry name" value="Peptidase_S1_PA_chymotrypsin"/>
</dbReference>
<feature type="region of interest" description="Disordered" evidence="12">
    <location>
        <begin position="746"/>
        <end position="766"/>
    </location>
</feature>
<reference evidence="16 17" key="1">
    <citation type="submission" date="2016-03" db="EMBL/GenBank/DDBJ databases">
        <title>Trachymyrmex septentrionalis WGS genome.</title>
        <authorList>
            <person name="Nygaard S."/>
            <person name="Hu H."/>
            <person name="Boomsma J."/>
            <person name="Zhang G."/>
        </authorList>
    </citation>
    <scope>NUCLEOTIDE SEQUENCE [LARGE SCALE GENOMIC DNA]</scope>
    <source>
        <strain evidence="16">Tsep2-gDNA-1</strain>
        <tissue evidence="16">Whole body</tissue>
    </source>
</reference>
<dbReference type="PROSITE" id="PS00135">
    <property type="entry name" value="TRYPSIN_SER"/>
    <property type="match status" value="1"/>
</dbReference>
<feature type="disulfide bond" evidence="10">
    <location>
        <begin position="1677"/>
        <end position="1695"/>
    </location>
</feature>
<dbReference type="InterPro" id="IPR002172">
    <property type="entry name" value="LDrepeatLR_classA_rpt"/>
</dbReference>
<dbReference type="InterPro" id="IPR009003">
    <property type="entry name" value="Peptidase_S1_PA"/>
</dbReference>
<dbReference type="Gene3D" id="4.10.400.10">
    <property type="entry name" value="Low-density Lipoprotein Receptor"/>
    <property type="match status" value="2"/>
</dbReference>
<feature type="non-terminal residue" evidence="16">
    <location>
        <position position="1"/>
    </location>
</feature>
<evidence type="ECO:0000256" key="3">
    <source>
        <dbReference type="ARBA" id="ARBA00022692"/>
    </source>
</evidence>
<proteinExistence type="predicted"/>
<dbReference type="CDD" id="cd00190">
    <property type="entry name" value="Tryp_SPc"/>
    <property type="match status" value="1"/>
</dbReference>
<dbReference type="SUPFAM" id="SSF82671">
    <property type="entry name" value="SEA domain"/>
    <property type="match status" value="1"/>
</dbReference>
<feature type="disulfide bond" evidence="10">
    <location>
        <begin position="1077"/>
        <end position="1092"/>
    </location>
</feature>
<feature type="region of interest" description="Disordered" evidence="12">
    <location>
        <begin position="905"/>
        <end position="929"/>
    </location>
</feature>
<name>A0A195F250_9HYME</name>
<dbReference type="SUPFAM" id="SSF50494">
    <property type="entry name" value="Trypsin-like serine proteases"/>
    <property type="match status" value="1"/>
</dbReference>
<dbReference type="InterPro" id="IPR001254">
    <property type="entry name" value="Trypsin_dom"/>
</dbReference>
<evidence type="ECO:0000256" key="7">
    <source>
        <dbReference type="ARBA" id="ARBA00022989"/>
    </source>
</evidence>
<dbReference type="PROSITE" id="PS50068">
    <property type="entry name" value="LDLRA_2"/>
    <property type="match status" value="3"/>
</dbReference>
<keyword evidence="9 10" id="KW-1015">Disulfide bond</keyword>
<dbReference type="InterPro" id="IPR000082">
    <property type="entry name" value="SEA_dom"/>
</dbReference>
<evidence type="ECO:0000256" key="5">
    <source>
        <dbReference type="ARBA" id="ARBA00022825"/>
    </source>
</evidence>
<keyword evidence="5 11" id="KW-0720">Serine protease</keyword>
<evidence type="ECO:0000313" key="17">
    <source>
        <dbReference type="Proteomes" id="UP000078541"/>
    </source>
</evidence>
<dbReference type="Pfam" id="PF00089">
    <property type="entry name" value="Trypsin"/>
    <property type="match status" value="1"/>
</dbReference>
<dbReference type="InterPro" id="IPR001314">
    <property type="entry name" value="Peptidase_S1A"/>
</dbReference>
<dbReference type="EMBL" id="KQ981864">
    <property type="protein sequence ID" value="KYN34247.1"/>
    <property type="molecule type" value="Genomic_DNA"/>
</dbReference>
<feature type="compositionally biased region" description="Polar residues" evidence="12">
    <location>
        <begin position="905"/>
        <end position="916"/>
    </location>
</feature>
<evidence type="ECO:0000313" key="16">
    <source>
        <dbReference type="EMBL" id="KYN34247.1"/>
    </source>
</evidence>
<evidence type="ECO:0000256" key="1">
    <source>
        <dbReference type="ARBA" id="ARBA00004606"/>
    </source>
</evidence>
<keyword evidence="3 13" id="KW-0812">Transmembrane</keyword>
<dbReference type="FunFam" id="2.40.10.10:FF:000006">
    <property type="entry name" value="Serine proteinase stubble"/>
    <property type="match status" value="1"/>
</dbReference>
<evidence type="ECO:0000256" key="8">
    <source>
        <dbReference type="ARBA" id="ARBA00023136"/>
    </source>
</evidence>
<dbReference type="SMART" id="SM00020">
    <property type="entry name" value="Tryp_SPc"/>
    <property type="match status" value="1"/>
</dbReference>
<evidence type="ECO:0000256" key="6">
    <source>
        <dbReference type="ARBA" id="ARBA00022968"/>
    </source>
</evidence>
<dbReference type="InterPro" id="IPR023415">
    <property type="entry name" value="LDLR_class-A_CS"/>
</dbReference>
<sequence>NDYYLSPRSPWSRTSVARRNGNTTWRFGSAMLIISAMVVLIVVLAIAGLALWMGAFRTDSKNAIIGFSCSIRIIRGERYNPMLKLNTSMVFREKERKFKNIFELLFRRSVLGLSYKQTMIDKFENGTLKVFFRLYLDRRKIPRSIVNVEDTIQDIIAKETYSISSLFKDIELDLTSTSVKRINQENIVTQKQGQQKHTMITKNGLLRPNRNSSLIMSSKSKTKPTKTDSEPNIDFNNIPTIQGTYRATKINITAENSTKGMSEPIIDNKATTRRTPSQKHTTTSEKVLNRVESSPTDEPSTLFTKSTTAMVNKDKLNEKQENEMKTTSSGTTTVRSDLNIFKDFLNPNFENNSPWKPIVPGYVNTEFKLLPNDDVRKTSYTESTTRTAISRTSDFHDNVKMPNDGTSTTSTVPKLPLSSVNFRDVSEINTFDIDNTDFPRDRIDPGLTKSNNHEKLDIEVAGQLPSEMYSVKLKASSYDGNERVTSNSESSMTRGVPENISIQNNAFQEKHKDSNATRKTEVKFDNSASSMVPNEKIMNDSLTSGVGVAEPILDTEVELEAKNRYRGSSILALTTDEDMLQNRKVNINHQPIYTSYNTPDLNGGSLGSSLIENPATTKPFRHTIPVDKITSVVNYGINVPFDNLDAPSLSDDASNDEKLFQDKVLTPLPPKRIVEMETSVVEHDDTMAQLQSGQITSIEPNIVKDDNKSYFSTTESYSEPKLIAKDSSGKRGISRNSTFVEIDTVKHTPGESEENSESQNTDEVTVNNDELQKKKVYNETLKAYVVENLVTLAPVKSNTGIGRPVRPKPKIDFPDATLLEQLFGVRDYMHDRGITNTESTSEASSSHKIQNSTKSDEKEKNSNHKSTIVEQIVEVVTSISTRVSSNIKSDPVILKFIVTNSTTNPVVHSEKSSTSNDEADKSSESTVNTTETILSNNLNLSEMLQSQDHALSLDIEELKKIADVVTGNETLKNASSEFTLSRDGVEIFTKVLNKEEDETYETHTVPTIQKLSKTNIGEKSINRKFLIQCIPSTVTHTHTQKYNKTSSKKIHTYRIFADSCVGFLCGDGKCLDSSAICNMLVECPGAEDEANCTCADFLKTQLLYQKICDGIADCWDYSDESNCDWCEKGQFVCGNSKSCVDTNKVCNGFSDCPGGEDEKKCTALIDNEENIAESRIDLVLTKNLSKNHSEMVKRLDQVIERNKESSITERDTTTLQPPYILPDNLQSERLMNDKNDLSLKLINQELARNRGVEESNIEVAVSSRETSSNILRNGLIPANNLHDKDNRTFPVAKVYNNNEIDNYNNKGILSIRKNGKWGKLCFMDTNSFTQEQHARQLTWSIEDLAKAACKAITYQDYEMVEKVLDQNPPSNQFYYTLSYDKSDLSDITALSFKSCQCPSGEVLKIRCKNFECGIRTQVASTARIVGGASSSVGNWPWQVALYKDGNYQCGGALINNKWVISAGHCFYHAQNNYWVARIGATRRGSFRSPHEQLLRVDYISLHPDYVNNVFLNDIAVIRLERAVRFSDYIRPVCLPKAAVLTGTVCVVTGWGQLYEVGRVFPDTLQEVQIPVMSTEDCRRKTLFLPLYSITNGMLCAGLENGGKDACLGDSGGPLVCLSPFENRYVLQGITSNGYGCGRRERPGVYTKIYSYMSYIDDVITQKDIQPSAVEFCKGHRCPLGECLPKSRICNGFLECSDGSDERDCTTISR</sequence>
<keyword evidence="17" id="KW-1185">Reference proteome</keyword>
<feature type="domain" description="Peptidase S1" evidence="15">
    <location>
        <begin position="1424"/>
        <end position="1660"/>
    </location>
</feature>
<dbReference type="SMART" id="SM00192">
    <property type="entry name" value="LDLa"/>
    <property type="match status" value="3"/>
</dbReference>
<feature type="compositionally biased region" description="Low complexity" evidence="12">
    <location>
        <begin position="837"/>
        <end position="846"/>
    </location>
</feature>
<dbReference type="Proteomes" id="UP000078541">
    <property type="component" value="Unassembled WGS sequence"/>
</dbReference>
<feature type="region of interest" description="Disordered" evidence="12">
    <location>
        <begin position="836"/>
        <end position="865"/>
    </location>
</feature>
<dbReference type="GO" id="GO:0006508">
    <property type="term" value="P:proteolysis"/>
    <property type="evidence" value="ECO:0007669"/>
    <property type="project" value="UniProtKB-KW"/>
</dbReference>
<evidence type="ECO:0000256" key="10">
    <source>
        <dbReference type="PROSITE-ProRule" id="PRU00124"/>
    </source>
</evidence>
<comment type="caution">
    <text evidence="10">Lacks conserved residue(s) required for the propagation of feature annotation.</text>
</comment>
<evidence type="ECO:0000256" key="2">
    <source>
        <dbReference type="ARBA" id="ARBA00022670"/>
    </source>
</evidence>
<feature type="compositionally biased region" description="Basic and acidic residues" evidence="12">
    <location>
        <begin position="312"/>
        <end position="324"/>
    </location>
</feature>
<protein>
    <submittedName>
        <fullName evidence="16">Enteropeptidase</fullName>
    </submittedName>
</protein>
<dbReference type="STRING" id="34720.A0A195F250"/>
<dbReference type="Gene3D" id="2.40.10.10">
    <property type="entry name" value="Trypsin-like serine proteases"/>
    <property type="match status" value="2"/>
</dbReference>
<evidence type="ECO:0000256" key="4">
    <source>
        <dbReference type="ARBA" id="ARBA00022801"/>
    </source>
</evidence>
<keyword evidence="2 11" id="KW-0645">Protease</keyword>
<feature type="disulfide bond" evidence="10">
    <location>
        <begin position="1689"/>
        <end position="1704"/>
    </location>
</feature>
<organism evidence="16 17">
    <name type="scientific">Trachymyrmex septentrionalis</name>
    <dbReference type="NCBI Taxonomy" id="34720"/>
    <lineage>
        <taxon>Eukaryota</taxon>
        <taxon>Metazoa</taxon>
        <taxon>Ecdysozoa</taxon>
        <taxon>Arthropoda</taxon>
        <taxon>Hexapoda</taxon>
        <taxon>Insecta</taxon>
        <taxon>Pterygota</taxon>
        <taxon>Neoptera</taxon>
        <taxon>Endopterygota</taxon>
        <taxon>Hymenoptera</taxon>
        <taxon>Apocrita</taxon>
        <taxon>Aculeata</taxon>
        <taxon>Formicoidea</taxon>
        <taxon>Formicidae</taxon>
        <taxon>Myrmicinae</taxon>
        <taxon>Trachymyrmex</taxon>
    </lineage>
</organism>
<evidence type="ECO:0000256" key="13">
    <source>
        <dbReference type="SAM" id="Phobius"/>
    </source>
</evidence>
<dbReference type="InterPro" id="IPR036055">
    <property type="entry name" value="LDL_receptor-like_sf"/>
</dbReference>
<dbReference type="InterPro" id="IPR033116">
    <property type="entry name" value="TRYPSIN_SER"/>
</dbReference>
<keyword evidence="7 13" id="KW-1133">Transmembrane helix</keyword>
<dbReference type="PROSITE" id="PS50240">
    <property type="entry name" value="TRYPSIN_DOM"/>
    <property type="match status" value="1"/>
</dbReference>
<feature type="disulfide bond" evidence="10">
    <location>
        <begin position="1065"/>
        <end position="1083"/>
    </location>
</feature>
<dbReference type="InterPro" id="IPR018114">
    <property type="entry name" value="TRYPSIN_HIS"/>
</dbReference>
<dbReference type="InterPro" id="IPR036364">
    <property type="entry name" value="SEA_dom_sf"/>
</dbReference>
<dbReference type="GO" id="GO:0016020">
    <property type="term" value="C:membrane"/>
    <property type="evidence" value="ECO:0007669"/>
    <property type="project" value="UniProtKB-SubCell"/>
</dbReference>
<dbReference type="GO" id="GO:0004252">
    <property type="term" value="F:serine-type endopeptidase activity"/>
    <property type="evidence" value="ECO:0007669"/>
    <property type="project" value="InterPro"/>
</dbReference>
<dbReference type="PANTHER" id="PTHR24252:SF7">
    <property type="entry name" value="HYALIN"/>
    <property type="match status" value="1"/>
</dbReference>
<dbReference type="SUPFAM" id="SSF57424">
    <property type="entry name" value="LDL receptor-like module"/>
    <property type="match status" value="3"/>
</dbReference>
<feature type="compositionally biased region" description="Polar residues" evidence="12">
    <location>
        <begin position="273"/>
        <end position="310"/>
    </location>
</feature>
<feature type="transmembrane region" description="Helical" evidence="13">
    <location>
        <begin position="27"/>
        <end position="53"/>
    </location>
</feature>
<accession>A0A195F250</accession>
<dbReference type="PANTHER" id="PTHR24252">
    <property type="entry name" value="ACROSIN-RELATED"/>
    <property type="match status" value="1"/>
</dbReference>